<keyword evidence="1" id="KW-0472">Membrane</keyword>
<feature type="transmembrane region" description="Helical" evidence="1">
    <location>
        <begin position="110"/>
        <end position="130"/>
    </location>
</feature>
<keyword evidence="3" id="KW-1185">Reference proteome</keyword>
<organism evidence="2 3">
    <name type="scientific">Hymenobacter cellulosivorans</name>
    <dbReference type="NCBI Taxonomy" id="2932249"/>
    <lineage>
        <taxon>Bacteria</taxon>
        <taxon>Pseudomonadati</taxon>
        <taxon>Bacteroidota</taxon>
        <taxon>Cytophagia</taxon>
        <taxon>Cytophagales</taxon>
        <taxon>Hymenobacteraceae</taxon>
        <taxon>Hymenobacter</taxon>
    </lineage>
</organism>
<evidence type="ECO:0000313" key="2">
    <source>
        <dbReference type="EMBL" id="UOQ51601.1"/>
    </source>
</evidence>
<accession>A0ABY4F5W2</accession>
<sequence>MSERVHQFLSFLLCLVLTVMFSLALPNKLQEVAVAERGSLATVELLGGSETRLSKRPSYQLHFRYNGQEHSTRVSVEYFQSVKDQPTAQLLHLAAYPRIFFAPGHSEQGQVFSCILLIVFCAGATLWRFFKLVKEA</sequence>
<keyword evidence="1" id="KW-1133">Transmembrane helix</keyword>
<gene>
    <name evidence="2" type="ORF">MUN80_17780</name>
</gene>
<keyword evidence="1" id="KW-0812">Transmembrane</keyword>
<reference evidence="2 3" key="1">
    <citation type="submission" date="2022-04" db="EMBL/GenBank/DDBJ databases">
        <title>Hymenobacter sp. isolated from the air.</title>
        <authorList>
            <person name="Won M."/>
            <person name="Lee C.-M."/>
            <person name="Woen H.-Y."/>
            <person name="Kwon S.-W."/>
        </authorList>
    </citation>
    <scope>NUCLEOTIDE SEQUENCE [LARGE SCALE GENOMIC DNA]</scope>
    <source>
        <strain evidence="3">5116 S-27</strain>
    </source>
</reference>
<evidence type="ECO:0000313" key="3">
    <source>
        <dbReference type="Proteomes" id="UP000831785"/>
    </source>
</evidence>
<protein>
    <recommendedName>
        <fullName evidence="4">DUF3592 domain-containing protein</fullName>
    </recommendedName>
</protein>
<evidence type="ECO:0000256" key="1">
    <source>
        <dbReference type="SAM" id="Phobius"/>
    </source>
</evidence>
<name>A0ABY4F5W2_9BACT</name>
<evidence type="ECO:0008006" key="4">
    <source>
        <dbReference type="Google" id="ProtNLM"/>
    </source>
</evidence>
<dbReference type="RefSeq" id="WP_244714806.1">
    <property type="nucleotide sequence ID" value="NZ_CP095049.1"/>
</dbReference>
<dbReference type="Proteomes" id="UP000831785">
    <property type="component" value="Chromosome"/>
</dbReference>
<dbReference type="EMBL" id="CP095049">
    <property type="protein sequence ID" value="UOQ51601.1"/>
    <property type="molecule type" value="Genomic_DNA"/>
</dbReference>
<proteinExistence type="predicted"/>